<keyword evidence="1" id="KW-1133">Transmembrane helix</keyword>
<dbReference type="AlphaFoldDB" id="A0A1H1YMR8"/>
<keyword evidence="1" id="KW-0812">Transmembrane</keyword>
<keyword evidence="1" id="KW-0472">Membrane</keyword>
<gene>
    <name evidence="2" type="ORF">SAMN05216490_2791</name>
</gene>
<name>A0A1H1YMR8_MUCMA</name>
<dbReference type="OrthoDB" id="6870757at2"/>
<feature type="transmembrane region" description="Helical" evidence="1">
    <location>
        <begin position="340"/>
        <end position="356"/>
    </location>
</feature>
<feature type="transmembrane region" description="Helical" evidence="1">
    <location>
        <begin position="85"/>
        <end position="108"/>
    </location>
</feature>
<keyword evidence="3" id="KW-1185">Reference proteome</keyword>
<feature type="transmembrane region" description="Helical" evidence="1">
    <location>
        <begin position="9"/>
        <end position="31"/>
    </location>
</feature>
<dbReference type="STRING" id="652787.SAMN05216490_2791"/>
<sequence length="389" mass="45098">MGFKIFQPVLLFASVWLFVILLFSFRFSYLLNQDINYAYIFYGISLFFFLIGYFGMFVFNKELSIGKIQLLTITEKLKKRIFKFFYLWAIVSIFEIIASGGVPIVWLFTGSSKDYMDFGIHSIHGLMNALELSLGVLGYYVYRVTKEKKFLFLTFTFFLWNLIIITRQVDVVLIVEVFFVYLLLSDNKLKLLRNILISSLLFVILFGIAGDARSGADNFTQLAQPTDNWPDWLPSGFLWVYIYITTPLNNLLFSFTFTVKHYQFLFPNTLSLLFPSFIRGLIYGPEGGDVSGNLVTDAFNVSSAFASPYQDMGYYGIMLFSVFAGAFTNVVWWCKGIKRIFFRAIIAQILILSIFFNHFFYLPVSFQFVWILIILGNYKNEELPIIKPN</sequence>
<accession>A0A1H1YMR8</accession>
<evidence type="ECO:0000256" key="1">
    <source>
        <dbReference type="SAM" id="Phobius"/>
    </source>
</evidence>
<feature type="transmembrane region" description="Helical" evidence="1">
    <location>
        <begin position="264"/>
        <end position="282"/>
    </location>
</feature>
<feature type="transmembrane region" description="Helical" evidence="1">
    <location>
        <begin position="232"/>
        <end position="252"/>
    </location>
</feature>
<evidence type="ECO:0000313" key="2">
    <source>
        <dbReference type="EMBL" id="SDT22733.1"/>
    </source>
</evidence>
<feature type="transmembrane region" description="Helical" evidence="1">
    <location>
        <begin position="194"/>
        <end position="212"/>
    </location>
</feature>
<feature type="transmembrane region" description="Helical" evidence="1">
    <location>
        <begin position="171"/>
        <end position="187"/>
    </location>
</feature>
<dbReference type="Proteomes" id="UP000199679">
    <property type="component" value="Chromosome I"/>
</dbReference>
<dbReference type="EMBL" id="LT629740">
    <property type="protein sequence ID" value="SDT22733.1"/>
    <property type="molecule type" value="Genomic_DNA"/>
</dbReference>
<dbReference type="NCBIfam" id="TIGR04370">
    <property type="entry name" value="glyco_rpt_poly"/>
    <property type="match status" value="1"/>
</dbReference>
<feature type="transmembrane region" description="Helical" evidence="1">
    <location>
        <begin position="149"/>
        <end position="165"/>
    </location>
</feature>
<protein>
    <submittedName>
        <fullName evidence="2">Oligosaccharide repeat unit polymerase</fullName>
    </submittedName>
</protein>
<organism evidence="2 3">
    <name type="scientific">Mucilaginibacter mallensis</name>
    <dbReference type="NCBI Taxonomy" id="652787"/>
    <lineage>
        <taxon>Bacteria</taxon>
        <taxon>Pseudomonadati</taxon>
        <taxon>Bacteroidota</taxon>
        <taxon>Sphingobacteriia</taxon>
        <taxon>Sphingobacteriales</taxon>
        <taxon>Sphingobacteriaceae</taxon>
        <taxon>Mucilaginibacter</taxon>
    </lineage>
</organism>
<reference evidence="2 3" key="1">
    <citation type="submission" date="2016-10" db="EMBL/GenBank/DDBJ databases">
        <authorList>
            <person name="de Groot N.N."/>
        </authorList>
    </citation>
    <scope>NUCLEOTIDE SEQUENCE [LARGE SCALE GENOMIC DNA]</scope>
    <source>
        <strain evidence="2 3">MP1X4</strain>
    </source>
</reference>
<evidence type="ECO:0000313" key="3">
    <source>
        <dbReference type="Proteomes" id="UP000199679"/>
    </source>
</evidence>
<dbReference type="RefSeq" id="WP_091373807.1">
    <property type="nucleotide sequence ID" value="NZ_LT629740.1"/>
</dbReference>
<feature type="transmembrane region" description="Helical" evidence="1">
    <location>
        <begin position="120"/>
        <end position="142"/>
    </location>
</feature>
<feature type="transmembrane region" description="Helical" evidence="1">
    <location>
        <begin position="37"/>
        <end position="59"/>
    </location>
</feature>
<proteinExistence type="predicted"/>
<feature type="transmembrane region" description="Helical" evidence="1">
    <location>
        <begin position="312"/>
        <end position="333"/>
    </location>
</feature>